<organism evidence="10 11">
    <name type="scientific">Paenibacillus riograndensis</name>
    <dbReference type="NCBI Taxonomy" id="483937"/>
    <lineage>
        <taxon>Bacteria</taxon>
        <taxon>Bacillati</taxon>
        <taxon>Bacillota</taxon>
        <taxon>Bacilli</taxon>
        <taxon>Bacillales</taxon>
        <taxon>Paenibacillaceae</taxon>
        <taxon>Paenibacillus</taxon>
        <taxon>Paenibacillus sonchi group</taxon>
    </lineage>
</organism>
<evidence type="ECO:0000256" key="6">
    <source>
        <dbReference type="ARBA" id="ARBA00022737"/>
    </source>
</evidence>
<evidence type="ECO:0000256" key="1">
    <source>
        <dbReference type="ARBA" id="ARBA00001957"/>
    </source>
</evidence>
<dbReference type="GO" id="GO:0005737">
    <property type="term" value="C:cytoplasm"/>
    <property type="evidence" value="ECO:0007669"/>
    <property type="project" value="TreeGrafter"/>
</dbReference>
<dbReference type="Gene3D" id="3.30.300.30">
    <property type="match status" value="1"/>
</dbReference>
<dbReference type="PROSITE" id="PS50075">
    <property type="entry name" value="CARRIER"/>
    <property type="match status" value="1"/>
</dbReference>
<sequence>MNTKPEIEKIYTLSPMQEGMLFHSLMEDASNAYFEQTSFELGGKLNISLFEESFNTIIQRHDVFRTLFIHEKTKTPQQVVLKKRPAKVVFEDISNLKSDKQDEYVKRFKEEDIQRGFNLSRDILIRMSIIKKSEHTHLIIWSFHHIVMDGWCMGIITKELFEIYHALAERRTPNVEAVQPYVNYIKWLEKQDRNEAQQYWNEYLIDFMQPSFVPFMQPSNKPYVYQEHRFKIQQETIEALSNLARRNQVTMNTVFQTIWGVFLQKCNNSDDIVFGAVISGRPSEIIGIENIVGLFINTVPVRIRDNNASFADLLQVVQRDALWAEKYGYMRLPEIQANTELKQGLINHVFVFENQPIEQDIEYAEENHQLFGFQFSGLQVYERTNYDFSVMIIPGKDYIFRMGFNASLYEPEQVERIERYIMQLIQALITNERIAVEQIELVTAEEKAMIVSKFNNPVQEHDCRSIQQLFEQQAEVTPDAVALEFESEKQMELWPSVAEYFIYDDLLYSAMTFDEHRNASYKAVINKYVKDKIVVDIGTGGDAILSRFCVEAGAKRVYAIEILESSYLKAKAVIERLNLQDKITLIHGDATKIELPEKADVCVSEIVGAIGGAEGSAVIINSAWRLLKEDGIMIPLRSKTMLAAISLPDEFVENIGFSQLAAEYTNRVFEHVGRKFDLRICIKNFDKQYLISNSDVFEDLDHSGKVDLESSNQIELSITKDAMIQGFLVWLNLYVSEDEVIDILDHEYCWLPVFVPVFYPGVQVSKGDRIIATCARTLCENGLNPDFYLTGYIERTNGERVPFNYDILQFGKQYRNTPLYEKVFRNENKIEVCKQPEALNTITYSQLNRKSNQIAHLLRKQGIKPGDLVGLLMEQPQEMIISILAVLKAGGAYLPIDAAYYPEERIMNIIEDSAIKLLLTDESVIANNLSNKFIHNVETMGSRVQLFKEVAAGALIYPEENPVDSSSLEDLAYVIYTSGTTGVPKGVMLRHKGLVNLAVSQTQSFGISNSSRLLQFASFSFDASVSEIFTALTSGATLYLPKRDKAFVYNLNAILRDKKIDVVTLPPSVLKIISSENLPDLTSIISAGESYSKDLLAKWSTGRRFINAYGPTETTVCATISDSLGQESRITIGKPMANMQVYILDNHVNLLPMGIAGEICVGGIGLAQGYLKRPELTEQRFIDNPFVEGEKLYRTGDLGRWMPDGEIEFLGRIDHQVKIRGFRIETGEIKHQLLNHEMVKEVEIIDIVSNGENQLYAFLVTNGECMPAILREHLSGRLPDYMIPTYFIQVTSIPVTRNGKVDRAALQKFSSGFNSKDEDEQPQNETEEMLCSVWKEVLNRERIGINEAFSNIGGHSLNAIQIVSKLKGLGITLRINSLFELQTIKSIAAQIETTEVSNKIENEQAAEQMLKSTLGFKVKFAKSTVGGKTYYCILSEHTDPASVDKLKAIIKRNMAPAIFPHYIRSIDTECAGEYASDDAFGQALNLRSINESEINDAISGMWKAHELFETQLMHTTVTSRQNVAPIQQYHLSTMDFSGTLLKISGLVPIETINKAFYELLKKHDILRCVLSEEADERKWNMHEMPGSIALPYLDLSVYTEASKKKCMDALIEEFYFTPYSLFQSFQYRVLLIKENMKEYCLLLPFAHAKFDFMSSEIIKKDLTAFINAIDGNKGVLSVQKKNYWDYVDQILKGPNNITDHQLVELYHLRTFKEQADKVAHYGETQDFAHMTKVEYEIDHSSTALPEDITGFLLSLSGDVMSCLCGLRKIPIYVVNYGRSYLGMTYYDTIGEFIDTVPIVLDCNDNPDKIETDVKQKLLIAQQNNINFAGLIFNEKLKHQFPEAGQLLQGIPQNLQIVFNFIGYSSEQHHHVEQTIEQEFEFVPHNRILFEAIRHEHTTVFRAIFPYRMDEALIKECVQVKLYSPIGRT</sequence>
<dbReference type="Pfam" id="PF00501">
    <property type="entry name" value="AMP-binding"/>
    <property type="match status" value="1"/>
</dbReference>
<evidence type="ECO:0000256" key="5">
    <source>
        <dbReference type="ARBA" id="ARBA00022598"/>
    </source>
</evidence>
<dbReference type="SUPFAM" id="SSF47336">
    <property type="entry name" value="ACP-like"/>
    <property type="match status" value="1"/>
</dbReference>
<dbReference type="RefSeq" id="WP_060861471.1">
    <property type="nucleotide sequence ID" value="NZ_LIRB01000135.1"/>
</dbReference>
<dbReference type="InterPro" id="IPR020845">
    <property type="entry name" value="AMP-binding_CS"/>
</dbReference>
<evidence type="ECO:0000256" key="3">
    <source>
        <dbReference type="ARBA" id="ARBA00022450"/>
    </source>
</evidence>
<dbReference type="Gene3D" id="3.40.50.980">
    <property type="match status" value="2"/>
</dbReference>
<name>A0A132TW45_9BACL</name>
<reference evidence="10 11" key="1">
    <citation type="submission" date="2015-08" db="EMBL/GenBank/DDBJ databases">
        <title>Genomes of Paenibacillus riograndensis.</title>
        <authorList>
            <person name="Sant'Anna F.H."/>
            <person name="Souza R."/>
            <person name="Ambrosini A."/>
            <person name="Bach E."/>
            <person name="Fernandes G."/>
            <person name="Balsanelli E."/>
            <person name="Baura V.A."/>
            <person name="Pedrosa F.O."/>
            <person name="Souza E.M."/>
            <person name="Passaglia L."/>
        </authorList>
    </citation>
    <scope>NUCLEOTIDE SEQUENCE [LARGE SCALE GENOMIC DNA]</scope>
    <source>
        <strain evidence="10 11">CAS34</strain>
    </source>
</reference>
<dbReference type="InterPro" id="IPR010071">
    <property type="entry name" value="AA_adenyl_dom"/>
</dbReference>
<keyword evidence="8" id="KW-0511">Multifunctional enzyme</keyword>
<comment type="similarity">
    <text evidence="2">Belongs to the ATP-dependent AMP-binding enzyme family.</text>
</comment>
<dbReference type="InterPro" id="IPR035075">
    <property type="entry name" value="PRMT5"/>
</dbReference>
<evidence type="ECO:0000256" key="7">
    <source>
        <dbReference type="ARBA" id="ARBA00023194"/>
    </source>
</evidence>
<dbReference type="FunFam" id="3.30.559.10:FF:000012">
    <property type="entry name" value="Non-ribosomal peptide synthetase"/>
    <property type="match status" value="1"/>
</dbReference>
<dbReference type="SUPFAM" id="SSF56801">
    <property type="entry name" value="Acetyl-CoA synthetase-like"/>
    <property type="match status" value="1"/>
</dbReference>
<dbReference type="Pfam" id="PF05185">
    <property type="entry name" value="PRMT5"/>
    <property type="match status" value="1"/>
</dbReference>
<keyword evidence="5" id="KW-0436">Ligase</keyword>
<dbReference type="SUPFAM" id="SSF52777">
    <property type="entry name" value="CoA-dependent acyltransferases"/>
    <property type="match status" value="3"/>
</dbReference>
<dbReference type="InterPro" id="IPR001242">
    <property type="entry name" value="Condensation_dom"/>
</dbReference>
<keyword evidence="4" id="KW-0597">Phosphoprotein</keyword>
<keyword evidence="3" id="KW-0596">Phosphopantetheine</keyword>
<dbReference type="GO" id="GO:0016874">
    <property type="term" value="F:ligase activity"/>
    <property type="evidence" value="ECO:0007669"/>
    <property type="project" value="UniProtKB-KW"/>
</dbReference>
<protein>
    <recommendedName>
        <fullName evidence="9">Carrier domain-containing protein</fullName>
    </recommendedName>
</protein>
<dbReference type="Gene3D" id="2.30.38.10">
    <property type="entry name" value="Luciferase, Domain 3"/>
    <property type="match status" value="1"/>
</dbReference>
<dbReference type="GO" id="GO:0017000">
    <property type="term" value="P:antibiotic biosynthetic process"/>
    <property type="evidence" value="ECO:0007669"/>
    <property type="project" value="UniProtKB-KW"/>
</dbReference>
<evidence type="ECO:0000259" key="9">
    <source>
        <dbReference type="PROSITE" id="PS50075"/>
    </source>
</evidence>
<dbReference type="InterPro" id="IPR023213">
    <property type="entry name" value="CAT-like_dom_sf"/>
</dbReference>
<dbReference type="Pfam" id="PF00668">
    <property type="entry name" value="Condensation"/>
    <property type="match status" value="2"/>
</dbReference>
<dbReference type="InterPro" id="IPR045851">
    <property type="entry name" value="AMP-bd_C_sf"/>
</dbReference>
<dbReference type="InterPro" id="IPR020459">
    <property type="entry name" value="AMP-binding"/>
</dbReference>
<proteinExistence type="inferred from homology"/>
<evidence type="ECO:0000256" key="2">
    <source>
        <dbReference type="ARBA" id="ARBA00006432"/>
    </source>
</evidence>
<keyword evidence="7" id="KW-0045">Antibiotic biosynthesis</keyword>
<evidence type="ECO:0000313" key="11">
    <source>
        <dbReference type="Proteomes" id="UP000070475"/>
    </source>
</evidence>
<dbReference type="GO" id="GO:0044550">
    <property type="term" value="P:secondary metabolite biosynthetic process"/>
    <property type="evidence" value="ECO:0007669"/>
    <property type="project" value="TreeGrafter"/>
</dbReference>
<dbReference type="GO" id="GO:0031177">
    <property type="term" value="F:phosphopantetheine binding"/>
    <property type="evidence" value="ECO:0007669"/>
    <property type="project" value="TreeGrafter"/>
</dbReference>
<dbReference type="InterPro" id="IPR000873">
    <property type="entry name" value="AMP-dep_synth/lig_dom"/>
</dbReference>
<evidence type="ECO:0000256" key="4">
    <source>
        <dbReference type="ARBA" id="ARBA00022553"/>
    </source>
</evidence>
<dbReference type="Proteomes" id="UP000070475">
    <property type="component" value="Unassembled WGS sequence"/>
</dbReference>
<keyword evidence="11" id="KW-1185">Reference proteome</keyword>
<dbReference type="Gene3D" id="1.10.1200.10">
    <property type="entry name" value="ACP-like"/>
    <property type="match status" value="1"/>
</dbReference>
<dbReference type="SUPFAM" id="SSF53335">
    <property type="entry name" value="S-adenosyl-L-methionine-dependent methyltransferases"/>
    <property type="match status" value="1"/>
</dbReference>
<comment type="caution">
    <text evidence="10">The sequence shown here is derived from an EMBL/GenBank/DDBJ whole genome shotgun (WGS) entry which is preliminary data.</text>
</comment>
<evidence type="ECO:0000256" key="8">
    <source>
        <dbReference type="ARBA" id="ARBA00023268"/>
    </source>
</evidence>
<dbReference type="FunFam" id="2.30.38.10:FF:000001">
    <property type="entry name" value="Non-ribosomal peptide synthetase PvdI"/>
    <property type="match status" value="1"/>
</dbReference>
<dbReference type="PANTHER" id="PTHR45527">
    <property type="entry name" value="NONRIBOSOMAL PEPTIDE SYNTHETASE"/>
    <property type="match status" value="1"/>
</dbReference>
<dbReference type="Gene3D" id="3.40.50.150">
    <property type="entry name" value="Vaccinia Virus protein VP39"/>
    <property type="match status" value="1"/>
</dbReference>
<dbReference type="FunFam" id="3.40.50.12780:FF:000012">
    <property type="entry name" value="Non-ribosomal peptide synthetase"/>
    <property type="match status" value="1"/>
</dbReference>
<accession>A0A132TW45</accession>
<dbReference type="CDD" id="cd19543">
    <property type="entry name" value="DCL_NRPS"/>
    <property type="match status" value="1"/>
</dbReference>
<keyword evidence="6" id="KW-0677">Repeat</keyword>
<dbReference type="PRINTS" id="PR00154">
    <property type="entry name" value="AMPBINDING"/>
</dbReference>
<dbReference type="OrthoDB" id="9765680at2"/>
<dbReference type="NCBIfam" id="TIGR01733">
    <property type="entry name" value="AA-adenyl-dom"/>
    <property type="match status" value="1"/>
</dbReference>
<dbReference type="PATRIC" id="fig|483937.3.peg.1270"/>
<comment type="cofactor">
    <cofactor evidence="1">
        <name>pantetheine 4'-phosphate</name>
        <dbReference type="ChEBI" id="CHEBI:47942"/>
    </cofactor>
</comment>
<dbReference type="GO" id="GO:0008610">
    <property type="term" value="P:lipid biosynthetic process"/>
    <property type="evidence" value="ECO:0007669"/>
    <property type="project" value="UniProtKB-ARBA"/>
</dbReference>
<dbReference type="InterPro" id="IPR029063">
    <property type="entry name" value="SAM-dependent_MTases_sf"/>
</dbReference>
<evidence type="ECO:0000313" key="10">
    <source>
        <dbReference type="EMBL" id="KWX75502.1"/>
    </source>
</evidence>
<dbReference type="Gene3D" id="3.30.559.30">
    <property type="entry name" value="Nonribosomal peptide synthetase, condensation domain"/>
    <property type="match status" value="1"/>
</dbReference>
<feature type="domain" description="Carrier" evidence="9">
    <location>
        <begin position="1321"/>
        <end position="1395"/>
    </location>
</feature>
<gene>
    <name evidence="10" type="ORF">AMQ84_17960</name>
</gene>
<dbReference type="Gene3D" id="3.30.559.10">
    <property type="entry name" value="Chloramphenicol acetyltransferase-like domain"/>
    <property type="match status" value="2"/>
</dbReference>
<dbReference type="CDD" id="cd02440">
    <property type="entry name" value="AdoMet_MTases"/>
    <property type="match status" value="1"/>
</dbReference>
<dbReference type="InterPro" id="IPR009081">
    <property type="entry name" value="PP-bd_ACP"/>
</dbReference>
<dbReference type="InterPro" id="IPR036736">
    <property type="entry name" value="ACP-like_sf"/>
</dbReference>
<dbReference type="EMBL" id="LIRB01000135">
    <property type="protein sequence ID" value="KWX75502.1"/>
    <property type="molecule type" value="Genomic_DNA"/>
</dbReference>
<dbReference type="FunFam" id="3.40.50.980:FF:000001">
    <property type="entry name" value="Non-ribosomal peptide synthetase"/>
    <property type="match status" value="1"/>
</dbReference>
<dbReference type="Pfam" id="PF00550">
    <property type="entry name" value="PP-binding"/>
    <property type="match status" value="1"/>
</dbReference>
<dbReference type="GO" id="GO:0043041">
    <property type="term" value="P:amino acid activation for nonribosomal peptide biosynthetic process"/>
    <property type="evidence" value="ECO:0007669"/>
    <property type="project" value="TreeGrafter"/>
</dbReference>
<dbReference type="PANTHER" id="PTHR45527:SF1">
    <property type="entry name" value="FATTY ACID SYNTHASE"/>
    <property type="match status" value="1"/>
</dbReference>
<dbReference type="PROSITE" id="PS00455">
    <property type="entry name" value="AMP_BINDING"/>
    <property type="match status" value="1"/>
</dbReference>